<protein>
    <submittedName>
        <fullName evidence="5">Serine/threonine-protein kinase HipA</fullName>
    </submittedName>
</protein>
<dbReference type="AlphaFoldDB" id="A0A562RJ81"/>
<organism evidence="5 6">
    <name type="scientific">Pseudoduganella lurida</name>
    <dbReference type="NCBI Taxonomy" id="1036180"/>
    <lineage>
        <taxon>Bacteria</taxon>
        <taxon>Pseudomonadati</taxon>
        <taxon>Pseudomonadota</taxon>
        <taxon>Betaproteobacteria</taxon>
        <taxon>Burkholderiales</taxon>
        <taxon>Oxalobacteraceae</taxon>
        <taxon>Telluria group</taxon>
        <taxon>Pseudoduganella</taxon>
    </lineage>
</organism>
<dbReference type="Proteomes" id="UP000318431">
    <property type="component" value="Unassembled WGS sequence"/>
</dbReference>
<keyword evidence="2" id="KW-0808">Transferase</keyword>
<evidence type="ECO:0000259" key="4">
    <source>
        <dbReference type="Pfam" id="PF07804"/>
    </source>
</evidence>
<dbReference type="RefSeq" id="WP_145646859.1">
    <property type="nucleotide sequence ID" value="NZ_VLLB01000001.1"/>
</dbReference>
<comment type="similarity">
    <text evidence="1">Belongs to the HipA Ser/Thr kinase family.</text>
</comment>
<accession>A0A562RJ81</accession>
<feature type="domain" description="HipA-like C-terminal" evidence="4">
    <location>
        <begin position="169"/>
        <end position="385"/>
    </location>
</feature>
<name>A0A562RJ81_9BURK</name>
<evidence type="ECO:0000313" key="6">
    <source>
        <dbReference type="Proteomes" id="UP000318431"/>
    </source>
</evidence>
<keyword evidence="3 5" id="KW-0418">Kinase</keyword>
<dbReference type="EMBL" id="VLLB01000001">
    <property type="protein sequence ID" value="TWI69125.1"/>
    <property type="molecule type" value="Genomic_DNA"/>
</dbReference>
<dbReference type="GO" id="GO:0004674">
    <property type="term" value="F:protein serine/threonine kinase activity"/>
    <property type="evidence" value="ECO:0007669"/>
    <property type="project" value="TreeGrafter"/>
</dbReference>
<proteinExistence type="inferred from homology"/>
<dbReference type="InterPro" id="IPR052028">
    <property type="entry name" value="HipA_Ser/Thr_kinase"/>
</dbReference>
<dbReference type="InterPro" id="IPR012893">
    <property type="entry name" value="HipA-like_C"/>
</dbReference>
<dbReference type="OrthoDB" id="9805913at2"/>
<reference evidence="5 6" key="1">
    <citation type="journal article" date="2015" name="Stand. Genomic Sci.">
        <title>Genomic Encyclopedia of Bacterial and Archaeal Type Strains, Phase III: the genomes of soil and plant-associated and newly described type strains.</title>
        <authorList>
            <person name="Whitman W.B."/>
            <person name="Woyke T."/>
            <person name="Klenk H.P."/>
            <person name="Zhou Y."/>
            <person name="Lilburn T.G."/>
            <person name="Beck B.J."/>
            <person name="De Vos P."/>
            <person name="Vandamme P."/>
            <person name="Eisen J.A."/>
            <person name="Garrity G."/>
            <person name="Hugenholtz P."/>
            <person name="Kyrpides N.C."/>
        </authorList>
    </citation>
    <scope>NUCLEOTIDE SEQUENCE [LARGE SCALE GENOMIC DNA]</scope>
    <source>
        <strain evidence="5 6">CGMCC 1.10822</strain>
    </source>
</reference>
<evidence type="ECO:0000313" key="5">
    <source>
        <dbReference type="EMBL" id="TWI69125.1"/>
    </source>
</evidence>
<evidence type="ECO:0000256" key="1">
    <source>
        <dbReference type="ARBA" id="ARBA00010164"/>
    </source>
</evidence>
<dbReference type="GO" id="GO:0005829">
    <property type="term" value="C:cytosol"/>
    <property type="evidence" value="ECO:0007669"/>
    <property type="project" value="TreeGrafter"/>
</dbReference>
<evidence type="ECO:0000256" key="2">
    <source>
        <dbReference type="ARBA" id="ARBA00022679"/>
    </source>
</evidence>
<dbReference type="PANTHER" id="PTHR37419">
    <property type="entry name" value="SERINE/THREONINE-PROTEIN KINASE TOXIN HIPA"/>
    <property type="match status" value="1"/>
</dbReference>
<sequence>MTEQSVSIFDCENPDAIRLIGSFGVYQDGRARLRQFTSRSSADFVDPFLALFTKDSNDTLVSPNSDGTYFLSDLAPSGWGARFIARQLLEARRPAPSSPIEWLAQSSSFGSGRVVTCPENICAPKLINIGTSLSDFSPSLLDKFYKFVQLPGQHLEDDSLSLLRPGCDLGGVRPKALITYDGCEHIVKFGLPDDPFDVPIAEYATLRLAYLAGITVPSFELVEIGSRTALVVERFDRTESGARIHYMSAYSLLNPLVIQGDNSHYREKYSYAGFAEALGSSNTGCPSAGPELFRRMVFNIMVGNIDDHLRNHAVLMKEPGVLQLSPAFDLCPQIEAQHRSQSIGVGALGRASTVVNALSQCNRFQLARNEAISIVGQVKDTLSNWRQTFREAGASARDLRLLTPCFAVADELEATAVNLEFGKCQLT</sequence>
<gene>
    <name evidence="5" type="ORF">IP91_00191</name>
</gene>
<dbReference type="Pfam" id="PF07804">
    <property type="entry name" value="HipA_C"/>
    <property type="match status" value="1"/>
</dbReference>
<keyword evidence="6" id="KW-1185">Reference proteome</keyword>
<evidence type="ECO:0000256" key="3">
    <source>
        <dbReference type="ARBA" id="ARBA00022777"/>
    </source>
</evidence>
<dbReference type="PANTHER" id="PTHR37419:SF8">
    <property type="entry name" value="TOXIN YJJJ"/>
    <property type="match status" value="1"/>
</dbReference>
<comment type="caution">
    <text evidence="5">The sequence shown here is derived from an EMBL/GenBank/DDBJ whole genome shotgun (WGS) entry which is preliminary data.</text>
</comment>